<feature type="region of interest" description="Disordered" evidence="1">
    <location>
        <begin position="50"/>
        <end position="72"/>
    </location>
</feature>
<dbReference type="EMBL" id="JAAGME010001046">
    <property type="protein sequence ID" value="NEB70339.1"/>
    <property type="molecule type" value="Genomic_DNA"/>
</dbReference>
<organism evidence="2 3">
    <name type="scientific">Streptomyces microflavus</name>
    <name type="common">Streptomyces lipmanii</name>
    <dbReference type="NCBI Taxonomy" id="1919"/>
    <lineage>
        <taxon>Bacteria</taxon>
        <taxon>Bacillati</taxon>
        <taxon>Actinomycetota</taxon>
        <taxon>Actinomycetes</taxon>
        <taxon>Kitasatosporales</taxon>
        <taxon>Streptomycetaceae</taxon>
        <taxon>Streptomyces</taxon>
    </lineage>
</organism>
<dbReference type="GO" id="GO:0006355">
    <property type="term" value="P:regulation of DNA-templated transcription"/>
    <property type="evidence" value="ECO:0007669"/>
    <property type="project" value="InterPro"/>
</dbReference>
<dbReference type="InterPro" id="IPR010985">
    <property type="entry name" value="Ribbon_hlx_hlx"/>
</dbReference>
<evidence type="ECO:0000256" key="1">
    <source>
        <dbReference type="SAM" id="MobiDB-lite"/>
    </source>
</evidence>
<dbReference type="SUPFAM" id="SSF47598">
    <property type="entry name" value="Ribbon-helix-helix"/>
    <property type="match status" value="1"/>
</dbReference>
<proteinExistence type="predicted"/>
<protein>
    <submittedName>
        <fullName evidence="2">Uncharacterized protein</fullName>
    </submittedName>
</protein>
<name>A0A6N9VH17_STRMI</name>
<dbReference type="Proteomes" id="UP000471648">
    <property type="component" value="Unassembled WGS sequence"/>
</dbReference>
<dbReference type="RefSeq" id="WP_164358224.1">
    <property type="nucleotide sequence ID" value="NZ_JAAGME010001046.1"/>
</dbReference>
<sequence>MARPATGETKLRNVRVPDELWSAAMAEAKAEGRTLTDVIVSDLHRYVNRRRRERGALDGEAQRSGESDNHPK</sequence>
<evidence type="ECO:0000313" key="3">
    <source>
        <dbReference type="Proteomes" id="UP000471648"/>
    </source>
</evidence>
<comment type="caution">
    <text evidence="2">The sequence shown here is derived from an EMBL/GenBank/DDBJ whole genome shotgun (WGS) entry which is preliminary data.</text>
</comment>
<feature type="compositionally biased region" description="Basic and acidic residues" evidence="1">
    <location>
        <begin position="54"/>
        <end position="72"/>
    </location>
</feature>
<dbReference type="AlphaFoldDB" id="A0A6N9VH17"/>
<reference evidence="2 3" key="1">
    <citation type="submission" date="2020-01" db="EMBL/GenBank/DDBJ databases">
        <title>Insect and environment-associated Actinomycetes.</title>
        <authorList>
            <person name="Currrie C."/>
            <person name="Chevrette M."/>
            <person name="Carlson C."/>
            <person name="Stubbendieck R."/>
            <person name="Wendt-Pienkowski E."/>
        </authorList>
    </citation>
    <scope>NUCLEOTIDE SEQUENCE [LARGE SCALE GENOMIC DNA]</scope>
    <source>
        <strain evidence="2 3">SID14438</strain>
    </source>
</reference>
<accession>A0A6N9VH17</accession>
<evidence type="ECO:0000313" key="2">
    <source>
        <dbReference type="EMBL" id="NEB70339.1"/>
    </source>
</evidence>
<gene>
    <name evidence="2" type="ORF">G3I39_25260</name>
</gene>